<dbReference type="RefSeq" id="WP_165141495.1">
    <property type="nucleotide sequence ID" value="NZ_JAALLT010000003.1"/>
</dbReference>
<proteinExistence type="inferred from homology"/>
<evidence type="ECO:0000256" key="1">
    <source>
        <dbReference type="ARBA" id="ARBA00006739"/>
    </source>
</evidence>
<keyword evidence="4" id="KW-0812">Transmembrane</keyword>
<feature type="transmembrane region" description="Helical" evidence="4">
    <location>
        <begin position="382"/>
        <end position="404"/>
    </location>
</feature>
<dbReference type="Proteomes" id="UP000473278">
    <property type="component" value="Unassembled WGS sequence"/>
</dbReference>
<feature type="transmembrane region" description="Helical" evidence="4">
    <location>
        <begin position="20"/>
        <end position="44"/>
    </location>
</feature>
<name>A0A6M1T447_9BACT</name>
<evidence type="ECO:0000259" key="5">
    <source>
        <dbReference type="Pfam" id="PF00535"/>
    </source>
</evidence>
<feature type="domain" description="Glycosyltransferase 2-like" evidence="5">
    <location>
        <begin position="68"/>
        <end position="235"/>
    </location>
</feature>
<keyword evidence="2" id="KW-0328">Glycosyltransferase</keyword>
<organism evidence="6 7">
    <name type="scientific">Halalkalibaculum roseum</name>
    <dbReference type="NCBI Taxonomy" id="2709311"/>
    <lineage>
        <taxon>Bacteria</taxon>
        <taxon>Pseudomonadati</taxon>
        <taxon>Balneolota</taxon>
        <taxon>Balneolia</taxon>
        <taxon>Balneolales</taxon>
        <taxon>Balneolaceae</taxon>
        <taxon>Halalkalibaculum</taxon>
    </lineage>
</organism>
<evidence type="ECO:0000313" key="6">
    <source>
        <dbReference type="EMBL" id="NGP76765.1"/>
    </source>
</evidence>
<protein>
    <submittedName>
        <fullName evidence="6">Glycosyltransferase family 2 protein</fullName>
    </submittedName>
</protein>
<evidence type="ECO:0000313" key="7">
    <source>
        <dbReference type="Proteomes" id="UP000473278"/>
    </source>
</evidence>
<feature type="transmembrane region" description="Helical" evidence="4">
    <location>
        <begin position="310"/>
        <end position="333"/>
    </location>
</feature>
<feature type="transmembrane region" description="Helical" evidence="4">
    <location>
        <begin position="345"/>
        <end position="370"/>
    </location>
</feature>
<dbReference type="Gene3D" id="3.90.550.10">
    <property type="entry name" value="Spore Coat Polysaccharide Biosynthesis Protein SpsA, Chain A"/>
    <property type="match status" value="1"/>
</dbReference>
<evidence type="ECO:0000256" key="4">
    <source>
        <dbReference type="SAM" id="Phobius"/>
    </source>
</evidence>
<dbReference type="InterPro" id="IPR029044">
    <property type="entry name" value="Nucleotide-diphossugar_trans"/>
</dbReference>
<keyword evidence="4" id="KW-0472">Membrane</keyword>
<gene>
    <name evidence="6" type="ORF">G3570_08980</name>
</gene>
<dbReference type="PANTHER" id="PTHR43630">
    <property type="entry name" value="POLY-BETA-1,6-N-ACETYL-D-GLUCOSAMINE SYNTHASE"/>
    <property type="match status" value="1"/>
</dbReference>
<evidence type="ECO:0000256" key="3">
    <source>
        <dbReference type="ARBA" id="ARBA00022679"/>
    </source>
</evidence>
<comment type="similarity">
    <text evidence="1">Belongs to the glycosyltransferase 2 family.</text>
</comment>
<dbReference type="CDD" id="cd06423">
    <property type="entry name" value="CESA_like"/>
    <property type="match status" value="1"/>
</dbReference>
<keyword evidence="3 6" id="KW-0808">Transferase</keyword>
<dbReference type="GO" id="GO:0016757">
    <property type="term" value="F:glycosyltransferase activity"/>
    <property type="evidence" value="ECO:0007669"/>
    <property type="project" value="UniProtKB-KW"/>
</dbReference>
<sequence>MQEFLNFWHQQGTDGFIRIFWFYFVFELPRYVLLDYFVLAYYLYKRKFGNEDRREGHKKLLKEMPLVSIIVPGKDEGRNYYRLVKSLEEQTYKNYEIILVDDGSTDDSELIGRKLEREGKVEHFLRNEVRGGKASAANMGLRYSDGEFVVHCDADCSLKPDALENILIPFYQDEKIGAVGGNLEVRNKEDSLCTALQTIEYYLTISVGRLGASTLGILRIISGAFGAFRKEALERVSGWDVGPGLDGDLTLKIRKLGYKAHFEYSAVALTSVPTTFAKLAKQRVRWSRSLIRFRFRKHKNIFFIDKNFDLLNFLSITENIFFNFVLTFLWYFYIFDIVTSFTQTIMYILLMGIALYTVSKTVEFTIVIALSDEKWEKLQYYMYMPAMVFYTGNFIRFVRSWAYLKELVFRSSYKDSWNPAKTSKQARQLDI</sequence>
<dbReference type="Pfam" id="PF00535">
    <property type="entry name" value="Glycos_transf_2"/>
    <property type="match status" value="1"/>
</dbReference>
<keyword evidence="4" id="KW-1133">Transmembrane helix</keyword>
<dbReference type="EMBL" id="JAALLT010000003">
    <property type="protein sequence ID" value="NGP76765.1"/>
    <property type="molecule type" value="Genomic_DNA"/>
</dbReference>
<accession>A0A6M1T447</accession>
<dbReference type="PANTHER" id="PTHR43630:SF1">
    <property type="entry name" value="POLY-BETA-1,6-N-ACETYL-D-GLUCOSAMINE SYNTHASE"/>
    <property type="match status" value="1"/>
</dbReference>
<dbReference type="SUPFAM" id="SSF53448">
    <property type="entry name" value="Nucleotide-diphospho-sugar transferases"/>
    <property type="match status" value="1"/>
</dbReference>
<comment type="caution">
    <text evidence="6">The sequence shown here is derived from an EMBL/GenBank/DDBJ whole genome shotgun (WGS) entry which is preliminary data.</text>
</comment>
<keyword evidence="7" id="KW-1185">Reference proteome</keyword>
<dbReference type="InterPro" id="IPR001173">
    <property type="entry name" value="Glyco_trans_2-like"/>
</dbReference>
<evidence type="ECO:0000256" key="2">
    <source>
        <dbReference type="ARBA" id="ARBA00022676"/>
    </source>
</evidence>
<reference evidence="6 7" key="1">
    <citation type="submission" date="2020-02" db="EMBL/GenBank/DDBJ databases">
        <title>Balneolaceae bacterium YR4-1, complete genome.</title>
        <authorList>
            <person name="Li Y."/>
            <person name="Wu S."/>
        </authorList>
    </citation>
    <scope>NUCLEOTIDE SEQUENCE [LARGE SCALE GENOMIC DNA]</scope>
    <source>
        <strain evidence="6 7">YR4-1</strain>
    </source>
</reference>
<dbReference type="AlphaFoldDB" id="A0A6M1T447"/>